<evidence type="ECO:0000256" key="2">
    <source>
        <dbReference type="ARBA" id="ARBA00004123"/>
    </source>
</evidence>
<keyword evidence="8" id="KW-0677">Repeat</keyword>
<dbReference type="PROSITE" id="PS50160">
    <property type="entry name" value="DNA_LIGASE_A3"/>
    <property type="match status" value="1"/>
</dbReference>
<evidence type="ECO:0000256" key="15">
    <source>
        <dbReference type="ARBA" id="ARBA00023242"/>
    </source>
</evidence>
<dbReference type="EC" id="6.5.1.1" evidence="4"/>
<dbReference type="PANTHER" id="PTHR45997">
    <property type="entry name" value="DNA LIGASE 4"/>
    <property type="match status" value="1"/>
</dbReference>
<feature type="domain" description="BRCT" evidence="21">
    <location>
        <begin position="637"/>
        <end position="715"/>
    </location>
</feature>
<keyword evidence="11" id="KW-0067">ATP-binding</keyword>
<dbReference type="AlphaFoldDB" id="A0A9N9RLD8"/>
<evidence type="ECO:0000313" key="22">
    <source>
        <dbReference type="EMBL" id="CAG9798596.1"/>
    </source>
</evidence>
<comment type="subcellular location">
    <subcellularLocation>
        <location evidence="2">Nucleus</location>
    </subcellularLocation>
</comment>
<comment type="cofactor">
    <cofactor evidence="1">
        <name>Mg(2+)</name>
        <dbReference type="ChEBI" id="CHEBI:18420"/>
    </cofactor>
</comment>
<reference evidence="22" key="1">
    <citation type="submission" date="2022-01" db="EMBL/GenBank/DDBJ databases">
        <authorList>
            <person name="King R."/>
        </authorList>
    </citation>
    <scope>NUCLEOTIDE SEQUENCE</scope>
</reference>
<protein>
    <recommendedName>
        <fullName evidence="5">DNA ligase 4</fullName>
        <ecNumber evidence="4">6.5.1.1</ecNumber>
    </recommendedName>
    <alternativeName>
        <fullName evidence="17">DNA ligase IV</fullName>
    </alternativeName>
    <alternativeName>
        <fullName evidence="16">Polydeoxyribonucleotide synthase [ATP] 4</fullName>
    </alternativeName>
</protein>
<dbReference type="Pfam" id="PF01068">
    <property type="entry name" value="DNA_ligase_A_M"/>
    <property type="match status" value="1"/>
</dbReference>
<dbReference type="SUPFAM" id="SSF50249">
    <property type="entry name" value="Nucleic acid-binding proteins"/>
    <property type="match status" value="1"/>
</dbReference>
<dbReference type="GO" id="GO:0071897">
    <property type="term" value="P:DNA biosynthetic process"/>
    <property type="evidence" value="ECO:0007669"/>
    <property type="project" value="InterPro"/>
</dbReference>
<dbReference type="Pfam" id="PF04675">
    <property type="entry name" value="DNA_ligase_A_N"/>
    <property type="match status" value="1"/>
</dbReference>
<evidence type="ECO:0000256" key="16">
    <source>
        <dbReference type="ARBA" id="ARBA00030676"/>
    </source>
</evidence>
<dbReference type="PANTHER" id="PTHR45997:SF1">
    <property type="entry name" value="DNA LIGASE 4"/>
    <property type="match status" value="1"/>
</dbReference>
<proteinExistence type="inferred from homology"/>
<keyword evidence="6" id="KW-0436">Ligase</keyword>
<dbReference type="InterPro" id="IPR000977">
    <property type="entry name" value="DNA_ligase_ATP-dep"/>
</dbReference>
<evidence type="ECO:0000256" key="6">
    <source>
        <dbReference type="ARBA" id="ARBA00022598"/>
    </source>
</evidence>
<evidence type="ECO:0000256" key="14">
    <source>
        <dbReference type="ARBA" id="ARBA00023204"/>
    </source>
</evidence>
<dbReference type="InterPro" id="IPR012310">
    <property type="entry name" value="DNA_ligase_ATP-dep_cent"/>
</dbReference>
<comment type="catalytic activity">
    <reaction evidence="18">
        <text>ATP + (deoxyribonucleotide)n-3'-hydroxyl + 5'-phospho-(deoxyribonucleotide)m = (deoxyribonucleotide)n+m + AMP + diphosphate.</text>
        <dbReference type="EC" id="6.5.1.1"/>
    </reaction>
</comment>
<feature type="domain" description="ATP-dependent DNA ligase family profile" evidence="20">
    <location>
        <begin position="330"/>
        <end position="448"/>
    </location>
</feature>
<evidence type="ECO:0000259" key="20">
    <source>
        <dbReference type="PROSITE" id="PS50160"/>
    </source>
</evidence>
<evidence type="ECO:0000256" key="10">
    <source>
        <dbReference type="ARBA" id="ARBA00022763"/>
    </source>
</evidence>
<dbReference type="NCBIfam" id="TIGR00574">
    <property type="entry name" value="dnl1"/>
    <property type="match status" value="1"/>
</dbReference>
<dbReference type="GO" id="GO:0032807">
    <property type="term" value="C:DNA ligase IV complex"/>
    <property type="evidence" value="ECO:0007669"/>
    <property type="project" value="TreeGrafter"/>
</dbReference>
<dbReference type="Proteomes" id="UP001153620">
    <property type="component" value="Chromosome 1"/>
</dbReference>
<dbReference type="GO" id="GO:0005524">
    <property type="term" value="F:ATP binding"/>
    <property type="evidence" value="ECO:0007669"/>
    <property type="project" value="UniProtKB-KW"/>
</dbReference>
<accession>A0A9N9RLD8</accession>
<dbReference type="GO" id="GO:0003677">
    <property type="term" value="F:DNA binding"/>
    <property type="evidence" value="ECO:0007669"/>
    <property type="project" value="InterPro"/>
</dbReference>
<evidence type="ECO:0000256" key="7">
    <source>
        <dbReference type="ARBA" id="ARBA00022723"/>
    </source>
</evidence>
<dbReference type="CDD" id="cd07903">
    <property type="entry name" value="Adenylation_DNA_ligase_IV"/>
    <property type="match status" value="1"/>
</dbReference>
<dbReference type="GO" id="GO:0006303">
    <property type="term" value="P:double-strand break repair via nonhomologous end joining"/>
    <property type="evidence" value="ECO:0007669"/>
    <property type="project" value="TreeGrafter"/>
</dbReference>
<feature type="domain" description="BRCT" evidence="21">
    <location>
        <begin position="792"/>
        <end position="881"/>
    </location>
</feature>
<keyword evidence="7" id="KW-0479">Metal-binding</keyword>
<evidence type="ECO:0000256" key="13">
    <source>
        <dbReference type="ARBA" id="ARBA00023172"/>
    </source>
</evidence>
<evidence type="ECO:0000256" key="5">
    <source>
        <dbReference type="ARBA" id="ARBA00022073"/>
    </source>
</evidence>
<evidence type="ECO:0000256" key="12">
    <source>
        <dbReference type="ARBA" id="ARBA00022842"/>
    </source>
</evidence>
<dbReference type="Gene3D" id="2.40.50.140">
    <property type="entry name" value="Nucleic acid-binding proteins"/>
    <property type="match status" value="1"/>
</dbReference>
<reference evidence="22" key="2">
    <citation type="submission" date="2022-10" db="EMBL/GenBank/DDBJ databases">
        <authorList>
            <consortium name="ENA_rothamsted_submissions"/>
            <consortium name="culmorum"/>
            <person name="King R."/>
        </authorList>
    </citation>
    <scope>NUCLEOTIDE SEQUENCE</scope>
</reference>
<keyword evidence="10" id="KW-0227">DNA damage</keyword>
<evidence type="ECO:0000256" key="17">
    <source>
        <dbReference type="ARBA" id="ARBA00031942"/>
    </source>
</evidence>
<dbReference type="GO" id="GO:0005958">
    <property type="term" value="C:DNA-dependent protein kinase-DNA ligase 4 complex"/>
    <property type="evidence" value="ECO:0007669"/>
    <property type="project" value="TreeGrafter"/>
</dbReference>
<dbReference type="InterPro" id="IPR029710">
    <property type="entry name" value="LIG4"/>
</dbReference>
<dbReference type="Gene3D" id="3.40.50.10190">
    <property type="entry name" value="BRCT domain"/>
    <property type="match status" value="1"/>
</dbReference>
<dbReference type="SUPFAM" id="SSF56091">
    <property type="entry name" value="DNA ligase/mRNA capping enzyme, catalytic domain"/>
    <property type="match status" value="1"/>
</dbReference>
<dbReference type="PROSITE" id="PS50172">
    <property type="entry name" value="BRCT"/>
    <property type="match status" value="2"/>
</dbReference>
<evidence type="ECO:0000256" key="8">
    <source>
        <dbReference type="ARBA" id="ARBA00022737"/>
    </source>
</evidence>
<dbReference type="InterPro" id="IPR001357">
    <property type="entry name" value="BRCT_dom"/>
</dbReference>
<keyword evidence="13" id="KW-0233">DNA recombination</keyword>
<name>A0A9N9RLD8_9DIPT</name>
<evidence type="ECO:0000256" key="19">
    <source>
        <dbReference type="RuleBase" id="RU004196"/>
    </source>
</evidence>
<dbReference type="GO" id="GO:0046872">
    <property type="term" value="F:metal ion binding"/>
    <property type="evidence" value="ECO:0007669"/>
    <property type="project" value="UniProtKB-KW"/>
</dbReference>
<evidence type="ECO:0000256" key="3">
    <source>
        <dbReference type="ARBA" id="ARBA00007572"/>
    </source>
</evidence>
<keyword evidence="9" id="KW-0547">Nucleotide-binding</keyword>
<dbReference type="Gene3D" id="1.10.3260.10">
    <property type="entry name" value="DNA ligase, ATP-dependent, N-terminal domain"/>
    <property type="match status" value="1"/>
</dbReference>
<gene>
    <name evidence="22" type="ORF">CHIRRI_LOCUS1578</name>
</gene>
<evidence type="ECO:0000256" key="9">
    <source>
        <dbReference type="ARBA" id="ARBA00022741"/>
    </source>
</evidence>
<dbReference type="InterPro" id="IPR036420">
    <property type="entry name" value="BRCT_dom_sf"/>
</dbReference>
<comment type="similarity">
    <text evidence="3 19">Belongs to the ATP-dependent DNA ligase family.</text>
</comment>
<organism evidence="22 23">
    <name type="scientific">Chironomus riparius</name>
    <dbReference type="NCBI Taxonomy" id="315576"/>
    <lineage>
        <taxon>Eukaryota</taxon>
        <taxon>Metazoa</taxon>
        <taxon>Ecdysozoa</taxon>
        <taxon>Arthropoda</taxon>
        <taxon>Hexapoda</taxon>
        <taxon>Insecta</taxon>
        <taxon>Pterygota</taxon>
        <taxon>Neoptera</taxon>
        <taxon>Endopterygota</taxon>
        <taxon>Diptera</taxon>
        <taxon>Nematocera</taxon>
        <taxon>Chironomoidea</taxon>
        <taxon>Chironomidae</taxon>
        <taxon>Chironominae</taxon>
        <taxon>Chironomus</taxon>
    </lineage>
</organism>
<dbReference type="GO" id="GO:0006297">
    <property type="term" value="P:nucleotide-excision repair, DNA gap filling"/>
    <property type="evidence" value="ECO:0007669"/>
    <property type="project" value="TreeGrafter"/>
</dbReference>
<keyword evidence="12" id="KW-0460">Magnesium</keyword>
<sequence>MSFVEKLMFFDLTVMLDKCIEATSPAKRDTILKKYFKRVLDLQQQYKIEYPCNDHSLYPLIRIILSTEEHQRAYGIQEKTLRKILINSLNIIGSSDAKKVEHCNEDEIADTVYEVVKTRSSRTSTLNLQQIDALLNNLCENQKQQCQQNQFEYLFLNGSASDFKWIVKIILKKMKLKVLVSKLLLNYHPLAPQLYTKFHHLSQVCKIIDSGRAEEEIKDKVEPFIPIRPMLSQKFSNDMNNMIGTAEFYQEIKLDGERFQMHMENDVYKYYSRNGHDFSECFNILLSPLVKYKTVVHSLILDGEMIIWNRSKQRFVTKGETEMDVKKINDPNSNLRPCYCAFDVLYVNGVSYIDQPFNRRCEILSSIFDDQVGVMIKTEPIKIRDVDHLVSLFNTAMQNEEEGIILKNSVSKYMPGERDKSGWYKVKADYFDGELVKEFDCVIVGGKYQNPHKKDYLLKYSVGAVEKLQDGSFKVYTIGEINHGLSRENRKKLNDKLVPYMRDYDNENKVEFEKGQVYFGKTRPDVFIPPHKSIVLQIKASELAPSSDHYFKYTFRFPRISEVRYDKFWDDSVSLKEFQEFFKSDNSGNNDRRVRKITKRNAHKDDIVSPTKKSKLATSPSAMEIFCHDSQEDDIEPIDNVLEGKEFCVLTTSSSQPSVHDLKVLLRLHGASLTEFPRKSKTFAVIAGEITQRIKIYIKDYNIIKAEWVTEQLSKDFRLYDFPDLRPSHFHYINESMKESFKDRFDHYGDSYTEAFKSPEDLKEFLLQMDEINGADEDLKDFENELYDENIKNPNFFRGFSAFFYEDENHPNDLMCCAKILFKYRAGRVSSKINGQQYIFIDKSEFKKDHEEFKNQKLVNINYIYDSNDAGKLLDIEDYVI</sequence>
<dbReference type="GO" id="GO:0006310">
    <property type="term" value="P:DNA recombination"/>
    <property type="evidence" value="ECO:0007669"/>
    <property type="project" value="UniProtKB-KW"/>
</dbReference>
<keyword evidence="14" id="KW-0234">DNA repair</keyword>
<dbReference type="InterPro" id="IPR012340">
    <property type="entry name" value="NA-bd_OB-fold"/>
</dbReference>
<dbReference type="EMBL" id="OU895877">
    <property type="protein sequence ID" value="CAG9798596.1"/>
    <property type="molecule type" value="Genomic_DNA"/>
</dbReference>
<evidence type="ECO:0000256" key="11">
    <source>
        <dbReference type="ARBA" id="ARBA00022840"/>
    </source>
</evidence>
<keyword evidence="23" id="KW-1185">Reference proteome</keyword>
<evidence type="ECO:0000256" key="1">
    <source>
        <dbReference type="ARBA" id="ARBA00001946"/>
    </source>
</evidence>
<dbReference type="OrthoDB" id="151490at2759"/>
<dbReference type="GO" id="GO:0003910">
    <property type="term" value="F:DNA ligase (ATP) activity"/>
    <property type="evidence" value="ECO:0007669"/>
    <property type="project" value="UniProtKB-EC"/>
</dbReference>
<dbReference type="InterPro" id="IPR036599">
    <property type="entry name" value="DNA_ligase_N_sf"/>
</dbReference>
<evidence type="ECO:0000256" key="18">
    <source>
        <dbReference type="ARBA" id="ARBA00034003"/>
    </source>
</evidence>
<dbReference type="InterPro" id="IPR044125">
    <property type="entry name" value="Adenylation_DNA_ligase_IV"/>
</dbReference>
<keyword evidence="15" id="KW-0539">Nucleus</keyword>
<evidence type="ECO:0000259" key="21">
    <source>
        <dbReference type="PROSITE" id="PS50172"/>
    </source>
</evidence>
<dbReference type="Gene3D" id="3.30.470.30">
    <property type="entry name" value="DNA ligase/mRNA capping enzyme"/>
    <property type="match status" value="1"/>
</dbReference>
<evidence type="ECO:0000313" key="23">
    <source>
        <dbReference type="Proteomes" id="UP001153620"/>
    </source>
</evidence>
<evidence type="ECO:0000256" key="4">
    <source>
        <dbReference type="ARBA" id="ARBA00012727"/>
    </source>
</evidence>
<dbReference type="InterPro" id="IPR012308">
    <property type="entry name" value="DNA_ligase_ATP-dep_N"/>
</dbReference>
<dbReference type="SUPFAM" id="SSF52113">
    <property type="entry name" value="BRCT domain"/>
    <property type="match status" value="1"/>
</dbReference>